<evidence type="ECO:0000259" key="3">
    <source>
        <dbReference type="Pfam" id="PF01408"/>
    </source>
</evidence>
<dbReference type="RefSeq" id="WP_125584566.1">
    <property type="nucleotide sequence ID" value="NZ_JBHTMO010000001.1"/>
</dbReference>
<dbReference type="InterPro" id="IPR050984">
    <property type="entry name" value="Gfo/Idh/MocA_domain"/>
</dbReference>
<comment type="caution">
    <text evidence="5">The sequence shown here is derived from an EMBL/GenBank/DDBJ whole genome shotgun (WGS) entry which is preliminary data.</text>
</comment>
<dbReference type="Gene3D" id="3.40.50.720">
    <property type="entry name" value="NAD(P)-binding Rossmann-like Domain"/>
    <property type="match status" value="1"/>
</dbReference>
<dbReference type="InterPro" id="IPR000683">
    <property type="entry name" value="Gfo/Idh/MocA-like_OxRdtase_N"/>
</dbReference>
<dbReference type="Gene3D" id="3.30.360.10">
    <property type="entry name" value="Dihydrodipicolinate Reductase, domain 2"/>
    <property type="match status" value="1"/>
</dbReference>
<keyword evidence="6" id="KW-1185">Reference proteome</keyword>
<evidence type="ECO:0000259" key="4">
    <source>
        <dbReference type="Pfam" id="PF22725"/>
    </source>
</evidence>
<dbReference type="PANTHER" id="PTHR22604:SF105">
    <property type="entry name" value="TRANS-1,2-DIHYDROBENZENE-1,2-DIOL DEHYDROGENASE"/>
    <property type="match status" value="1"/>
</dbReference>
<name>A0ABW4B7I7_9LACO</name>
<accession>A0ABW4B7I7</accession>
<dbReference type="EMBL" id="JBHTMO010000001">
    <property type="protein sequence ID" value="MFD1392112.1"/>
    <property type="molecule type" value="Genomic_DNA"/>
</dbReference>
<dbReference type="SUPFAM" id="SSF55347">
    <property type="entry name" value="Glyceraldehyde-3-phosphate dehydrogenase-like, C-terminal domain"/>
    <property type="match status" value="1"/>
</dbReference>
<sequence length="314" mass="34474">MTNWGIMGLGQIARDFAAQLNRTQPVYGVASRDPAKAAQFAKDFQVVHHYASYQEMLADPQIDCVYIATVNSQHLKDIKLCLDAGKHVLCEKAIWRNYEETKAVYELAASKHLLLTEAMTIYHMPLYRKLRDLIAAGRIGNVKMIQAQLGGVTAPDPHSRFFAKALGGGAMLDIGTYDLSFIRFFSRHFGQPVSVMHKYPTGVDEMWSIALKTDDGVLANANMAFRAYLPQHAFISGDGGYIDVPNFLRAEQATITAPDGTTETITAGSTALAMAYEIADFEQALATPTAGQAFAQETLDVVRLMDQLMTQAGV</sequence>
<organism evidence="5 6">
    <name type="scientific">Lacticaseibacillus jixianensis</name>
    <dbReference type="NCBI Taxonomy" id="2486012"/>
    <lineage>
        <taxon>Bacteria</taxon>
        <taxon>Bacillati</taxon>
        <taxon>Bacillota</taxon>
        <taxon>Bacilli</taxon>
        <taxon>Lactobacillales</taxon>
        <taxon>Lactobacillaceae</taxon>
        <taxon>Lacticaseibacillus</taxon>
    </lineage>
</organism>
<feature type="domain" description="Gfo/Idh/MocA-like oxidoreductase N-terminal" evidence="3">
    <location>
        <begin position="3"/>
        <end position="116"/>
    </location>
</feature>
<dbReference type="SUPFAM" id="SSF51735">
    <property type="entry name" value="NAD(P)-binding Rossmann-fold domains"/>
    <property type="match status" value="1"/>
</dbReference>
<evidence type="ECO:0000313" key="5">
    <source>
        <dbReference type="EMBL" id="MFD1392112.1"/>
    </source>
</evidence>
<dbReference type="Pfam" id="PF22725">
    <property type="entry name" value="GFO_IDH_MocA_C3"/>
    <property type="match status" value="1"/>
</dbReference>
<gene>
    <name evidence="5" type="ORF">ACFQ3L_00715</name>
</gene>
<dbReference type="Proteomes" id="UP001597249">
    <property type="component" value="Unassembled WGS sequence"/>
</dbReference>
<dbReference type="InterPro" id="IPR055170">
    <property type="entry name" value="GFO_IDH_MocA-like_dom"/>
</dbReference>
<evidence type="ECO:0000313" key="6">
    <source>
        <dbReference type="Proteomes" id="UP001597249"/>
    </source>
</evidence>
<dbReference type="InterPro" id="IPR036291">
    <property type="entry name" value="NAD(P)-bd_dom_sf"/>
</dbReference>
<dbReference type="Pfam" id="PF01408">
    <property type="entry name" value="GFO_IDH_MocA"/>
    <property type="match status" value="1"/>
</dbReference>
<proteinExistence type="inferred from homology"/>
<keyword evidence="2" id="KW-0560">Oxidoreductase</keyword>
<evidence type="ECO:0000256" key="1">
    <source>
        <dbReference type="ARBA" id="ARBA00010928"/>
    </source>
</evidence>
<feature type="domain" description="GFO/IDH/MocA-like oxidoreductase" evidence="4">
    <location>
        <begin position="127"/>
        <end position="242"/>
    </location>
</feature>
<evidence type="ECO:0000256" key="2">
    <source>
        <dbReference type="ARBA" id="ARBA00023002"/>
    </source>
</evidence>
<reference evidence="6" key="1">
    <citation type="journal article" date="2019" name="Int. J. Syst. Evol. Microbiol.">
        <title>The Global Catalogue of Microorganisms (GCM) 10K type strain sequencing project: providing services to taxonomists for standard genome sequencing and annotation.</title>
        <authorList>
            <consortium name="The Broad Institute Genomics Platform"/>
            <consortium name="The Broad Institute Genome Sequencing Center for Infectious Disease"/>
            <person name="Wu L."/>
            <person name="Ma J."/>
        </authorList>
    </citation>
    <scope>NUCLEOTIDE SEQUENCE [LARGE SCALE GENOMIC DNA]</scope>
    <source>
        <strain evidence="6">CCM 8911</strain>
    </source>
</reference>
<dbReference type="PANTHER" id="PTHR22604">
    <property type="entry name" value="OXIDOREDUCTASES"/>
    <property type="match status" value="1"/>
</dbReference>
<comment type="similarity">
    <text evidence="1">Belongs to the Gfo/Idh/MocA family.</text>
</comment>
<protein>
    <submittedName>
        <fullName evidence="5">Gfo/Idh/MocA family protein</fullName>
    </submittedName>
</protein>